<evidence type="ECO:0000313" key="1">
    <source>
        <dbReference type="EMBL" id="AEM72409.1"/>
    </source>
</evidence>
<dbReference type="HOGENOM" id="CLU_1056971_0_0_10"/>
<organism evidence="1 2">
    <name type="scientific">Allomuricauda ruestringensis (strain DSM 13258 / CIP 107369 / LMG 19739 / B1)</name>
    <name type="common">Muricauda ruestringensis</name>
    <dbReference type="NCBI Taxonomy" id="886377"/>
    <lineage>
        <taxon>Bacteria</taxon>
        <taxon>Pseudomonadati</taxon>
        <taxon>Bacteroidota</taxon>
        <taxon>Flavobacteriia</taxon>
        <taxon>Flavobacteriales</taxon>
        <taxon>Flavobacteriaceae</taxon>
        <taxon>Flagellimonas</taxon>
    </lineage>
</organism>
<gene>
    <name evidence="1" type="ordered locus">Murru_3395</name>
</gene>
<name>G2PNJ6_ALLRU</name>
<keyword evidence="2" id="KW-1185">Reference proteome</keyword>
<reference evidence="2" key="1">
    <citation type="submission" date="2011-08" db="EMBL/GenBank/DDBJ databases">
        <title>The complete genome of Muricauda ruestringensis DSM 13258.</title>
        <authorList>
            <person name="Lucas S."/>
            <person name="Han J."/>
            <person name="Lapidus A."/>
            <person name="Bruce D."/>
            <person name="Goodwin L."/>
            <person name="Pitluck S."/>
            <person name="Peters L."/>
            <person name="Kyrpides N."/>
            <person name="Mavromatis K."/>
            <person name="Ivanova N."/>
            <person name="Ovchinnikova G."/>
            <person name="Teshima H."/>
            <person name="Detter J.C."/>
            <person name="Tapia R."/>
            <person name="Han C."/>
            <person name="Land M."/>
            <person name="Hauser L."/>
            <person name="Markowitz V."/>
            <person name="Cheng J.-F."/>
            <person name="Hugenholtz P."/>
            <person name="Woyke T."/>
            <person name="Wu D."/>
            <person name="Spring S."/>
            <person name="Schroeder M."/>
            <person name="Brambilla E."/>
            <person name="Klenk H.-P."/>
            <person name="Eisen J.A."/>
        </authorList>
    </citation>
    <scope>NUCLEOTIDE SEQUENCE [LARGE SCALE GENOMIC DNA]</scope>
    <source>
        <strain evidence="2">DSM 13258 / LMG 19739 / B1</strain>
    </source>
</reference>
<dbReference type="EMBL" id="CP002999">
    <property type="protein sequence ID" value="AEM72409.1"/>
    <property type="molecule type" value="Genomic_DNA"/>
</dbReference>
<dbReference type="RefSeq" id="WP_014034683.1">
    <property type="nucleotide sequence ID" value="NC_015945.1"/>
</dbReference>
<proteinExistence type="predicted"/>
<sequence length="263" mass="30254">MKSRVLIPNTGTDNTVIQRLMDYLFQNSIPKENFIGAHEKLIEQYKVMAKIAEIPLVLLNYWKVFGCNNGGLFNEKLIDTNLEHILDLYQEGLKWGYDLEKFPVFAFYLIGGEISLDIKKNADNPPVLSTDQGEVFEIISSSLELYLMRSAIKYVEKRKRKYGIWFSNSCNSAKKHLPYREGKQSASDEINRLANNLALKKVWVSDPYCQIFMDNNICLFSLIEEENRIMIYLFSDIELDDSTLHNIEVTFGATKGTTHILGT</sequence>
<dbReference type="KEGG" id="mrs:Murru_3395"/>
<evidence type="ECO:0000313" key="2">
    <source>
        <dbReference type="Proteomes" id="UP000008908"/>
    </source>
</evidence>
<dbReference type="STRING" id="886377.Murru_3395"/>
<reference evidence="1 2" key="2">
    <citation type="journal article" date="2012" name="Stand. Genomic Sci.">
        <title>Complete genome sequence of the facultatively anaerobic, appendaged bacterium Muricauda ruestringensis type strain (B1(T)).</title>
        <authorList>
            <person name="Huntemann M."/>
            <person name="Teshima H."/>
            <person name="Lapidus A."/>
            <person name="Nolan M."/>
            <person name="Lucas S."/>
            <person name="Hammon N."/>
            <person name="Deshpande S."/>
            <person name="Cheng J.F."/>
            <person name="Tapia R."/>
            <person name="Goodwin L.A."/>
            <person name="Pitluck S."/>
            <person name="Liolios K."/>
            <person name="Pagani I."/>
            <person name="Ivanova N."/>
            <person name="Mavromatis K."/>
            <person name="Mikhailova N."/>
            <person name="Pati A."/>
            <person name="Chen A."/>
            <person name="Palaniappan K."/>
            <person name="Land M."/>
            <person name="Hauser L."/>
            <person name="Pan C."/>
            <person name="Brambilla E.M."/>
            <person name="Rohde M."/>
            <person name="Spring S."/>
            <person name="Goker M."/>
            <person name="Detter J.C."/>
            <person name="Bristow J."/>
            <person name="Eisen J.A."/>
            <person name="Markowitz V."/>
            <person name="Hugenholtz P."/>
            <person name="Kyrpides N.C."/>
            <person name="Klenk H.P."/>
            <person name="Woyke T."/>
        </authorList>
    </citation>
    <scope>NUCLEOTIDE SEQUENCE [LARGE SCALE GENOMIC DNA]</scope>
    <source>
        <strain evidence="2">DSM 13258 / LMG 19739 / B1</strain>
    </source>
</reference>
<dbReference type="Proteomes" id="UP000008908">
    <property type="component" value="Chromosome"/>
</dbReference>
<accession>G2PNJ6</accession>
<protein>
    <submittedName>
        <fullName evidence="1">Uncharacterized protein</fullName>
    </submittedName>
</protein>
<dbReference type="AlphaFoldDB" id="G2PNJ6"/>